<comment type="caution">
    <text evidence="7">The sequence shown here is derived from an EMBL/GenBank/DDBJ whole genome shotgun (WGS) entry which is preliminary data.</text>
</comment>
<dbReference type="InterPro" id="IPR009009">
    <property type="entry name" value="RlpA-like_DPBB"/>
</dbReference>
<dbReference type="Pfam" id="PF03330">
    <property type="entry name" value="DPBB_1"/>
    <property type="match status" value="1"/>
</dbReference>
<evidence type="ECO:0000256" key="4">
    <source>
        <dbReference type="RuleBase" id="RU003495"/>
    </source>
</evidence>
<keyword evidence="8" id="KW-1185">Reference proteome</keyword>
<comment type="similarity">
    <text evidence="3 4">Belongs to the RlpA family.</text>
</comment>
<dbReference type="NCBIfam" id="TIGR00413">
    <property type="entry name" value="rlpA"/>
    <property type="match status" value="1"/>
</dbReference>
<dbReference type="CDD" id="cd22268">
    <property type="entry name" value="DPBB_RlpA-like"/>
    <property type="match status" value="1"/>
</dbReference>
<dbReference type="PANTHER" id="PTHR34183">
    <property type="entry name" value="ENDOLYTIC PEPTIDOGLYCAN TRANSGLYCOSYLASE RLPA"/>
    <property type="match status" value="1"/>
</dbReference>
<evidence type="ECO:0000256" key="1">
    <source>
        <dbReference type="ARBA" id="ARBA00023239"/>
    </source>
</evidence>
<dbReference type="InterPro" id="IPR034718">
    <property type="entry name" value="RlpA"/>
</dbReference>
<keyword evidence="2 3" id="KW-0961">Cell wall biogenesis/degradation</keyword>
<evidence type="ECO:0000256" key="2">
    <source>
        <dbReference type="ARBA" id="ARBA00023316"/>
    </source>
</evidence>
<sequence length="230" mass="23045">MLILPGRHAASARRSTPFRKFVPLLSAVALAGVLIGAAAAAMDLGPASDSHTTLSDDAAGAAVGAAEVRITPIPTRSTDDRASRSGLRALPSPSATSVAPSPSPSRSPSPSPTHPSPKPSTKKPTPTQTSGGGTVASSGTCGVSYYGDGSRTANGEAFDPNGLTAASKTLAFNTKVRVTNPANGKSVVVRINDRGPYVSGRCLDLTTAAFAAIASLGTGVLPAAKWEVLS</sequence>
<dbReference type="SUPFAM" id="SSF50685">
    <property type="entry name" value="Barwin-like endoglucanases"/>
    <property type="match status" value="1"/>
</dbReference>
<evidence type="ECO:0000259" key="6">
    <source>
        <dbReference type="Pfam" id="PF03330"/>
    </source>
</evidence>
<organism evidence="7 8">
    <name type="scientific">Rugosimonospora acidiphila</name>
    <dbReference type="NCBI Taxonomy" id="556531"/>
    <lineage>
        <taxon>Bacteria</taxon>
        <taxon>Bacillati</taxon>
        <taxon>Actinomycetota</taxon>
        <taxon>Actinomycetes</taxon>
        <taxon>Micromonosporales</taxon>
        <taxon>Micromonosporaceae</taxon>
        <taxon>Rugosimonospora</taxon>
    </lineage>
</organism>
<dbReference type="InterPro" id="IPR012997">
    <property type="entry name" value="RplA"/>
</dbReference>
<keyword evidence="1 3" id="KW-0456">Lyase</keyword>
<feature type="compositionally biased region" description="Low complexity" evidence="5">
    <location>
        <begin position="122"/>
        <end position="139"/>
    </location>
</feature>
<feature type="compositionally biased region" description="Pro residues" evidence="5">
    <location>
        <begin position="101"/>
        <end position="118"/>
    </location>
</feature>
<accession>A0ABP9RFZ3</accession>
<feature type="region of interest" description="Disordered" evidence="5">
    <location>
        <begin position="70"/>
        <end position="139"/>
    </location>
</feature>
<proteinExistence type="inferred from homology"/>
<dbReference type="PANTHER" id="PTHR34183:SF8">
    <property type="entry name" value="ENDOLYTIC PEPTIDOGLYCAN TRANSGLYCOSYLASE RLPA-RELATED"/>
    <property type="match status" value="1"/>
</dbReference>
<protein>
    <recommendedName>
        <fullName evidence="3">Probable endolytic peptidoglycan transglycosylase RlpA</fullName>
        <ecNumber evidence="3">4.2.2.-</ecNumber>
    </recommendedName>
</protein>
<gene>
    <name evidence="3" type="primary">rlpA</name>
    <name evidence="7" type="ORF">GCM10023322_00620</name>
</gene>
<comment type="function">
    <text evidence="3">Lytic transglycosylase with a strong preference for naked glycan strands that lack stem peptides.</text>
</comment>
<feature type="compositionally biased region" description="Low complexity" evidence="5">
    <location>
        <begin position="91"/>
        <end position="100"/>
    </location>
</feature>
<evidence type="ECO:0000313" key="7">
    <source>
        <dbReference type="EMBL" id="GAA5177021.1"/>
    </source>
</evidence>
<feature type="domain" description="RlpA-like protein double-psi beta-barrel" evidence="6">
    <location>
        <begin position="144"/>
        <end position="222"/>
    </location>
</feature>
<dbReference type="Gene3D" id="2.40.40.10">
    <property type="entry name" value="RlpA-like domain"/>
    <property type="match status" value="1"/>
</dbReference>
<name>A0ABP9RFZ3_9ACTN</name>
<dbReference type="EC" id="4.2.2.-" evidence="3"/>
<dbReference type="HAMAP" id="MF_02071">
    <property type="entry name" value="RlpA"/>
    <property type="match status" value="1"/>
</dbReference>
<evidence type="ECO:0000256" key="5">
    <source>
        <dbReference type="SAM" id="MobiDB-lite"/>
    </source>
</evidence>
<evidence type="ECO:0000256" key="3">
    <source>
        <dbReference type="HAMAP-Rule" id="MF_02071"/>
    </source>
</evidence>
<dbReference type="Proteomes" id="UP001501570">
    <property type="component" value="Unassembled WGS sequence"/>
</dbReference>
<reference evidence="8" key="1">
    <citation type="journal article" date="2019" name="Int. J. Syst. Evol. Microbiol.">
        <title>The Global Catalogue of Microorganisms (GCM) 10K type strain sequencing project: providing services to taxonomists for standard genome sequencing and annotation.</title>
        <authorList>
            <consortium name="The Broad Institute Genomics Platform"/>
            <consortium name="The Broad Institute Genome Sequencing Center for Infectious Disease"/>
            <person name="Wu L."/>
            <person name="Ma J."/>
        </authorList>
    </citation>
    <scope>NUCLEOTIDE SEQUENCE [LARGE SCALE GENOMIC DNA]</scope>
    <source>
        <strain evidence="8">JCM 18304</strain>
    </source>
</reference>
<dbReference type="EMBL" id="BAABJQ010000001">
    <property type="protein sequence ID" value="GAA5177021.1"/>
    <property type="molecule type" value="Genomic_DNA"/>
</dbReference>
<evidence type="ECO:0000313" key="8">
    <source>
        <dbReference type="Proteomes" id="UP001501570"/>
    </source>
</evidence>
<dbReference type="InterPro" id="IPR036908">
    <property type="entry name" value="RlpA-like_sf"/>
</dbReference>